<dbReference type="InterPro" id="IPR036259">
    <property type="entry name" value="MFS_trans_sf"/>
</dbReference>
<dbReference type="KEGG" id="val:VDBG_01737"/>
<feature type="transmembrane region" description="Helical" evidence="6">
    <location>
        <begin position="128"/>
        <end position="150"/>
    </location>
</feature>
<dbReference type="PANTHER" id="PTHR12778:SF9">
    <property type="entry name" value="ACETYL-COENZYME A TRANSPORTER 1"/>
    <property type="match status" value="1"/>
</dbReference>
<feature type="transmembrane region" description="Helical" evidence="6">
    <location>
        <begin position="250"/>
        <end position="276"/>
    </location>
</feature>
<evidence type="ECO:0000313" key="7">
    <source>
        <dbReference type="EMBL" id="EEY15628.1"/>
    </source>
</evidence>
<feature type="transmembrane region" description="Helical" evidence="6">
    <location>
        <begin position="288"/>
        <end position="307"/>
    </location>
</feature>
<dbReference type="STRING" id="526221.C9SB78"/>
<feature type="transmembrane region" description="Helical" evidence="6">
    <location>
        <begin position="364"/>
        <end position="384"/>
    </location>
</feature>
<keyword evidence="3 6" id="KW-1133">Transmembrane helix</keyword>
<dbReference type="OMA" id="NELMEEP"/>
<dbReference type="GO" id="GO:0035348">
    <property type="term" value="P:acetyl-CoA transmembrane transport"/>
    <property type="evidence" value="ECO:0007669"/>
    <property type="project" value="InterPro"/>
</dbReference>
<dbReference type="SUPFAM" id="SSF103473">
    <property type="entry name" value="MFS general substrate transporter"/>
    <property type="match status" value="2"/>
</dbReference>
<evidence type="ECO:0000256" key="4">
    <source>
        <dbReference type="ARBA" id="ARBA00023136"/>
    </source>
</evidence>
<dbReference type="EMBL" id="DS985215">
    <property type="protein sequence ID" value="EEY15628.1"/>
    <property type="molecule type" value="Genomic_DNA"/>
</dbReference>
<dbReference type="InterPro" id="IPR004752">
    <property type="entry name" value="AmpG_permease/AT-1"/>
</dbReference>
<dbReference type="eggNOG" id="KOG3574">
    <property type="taxonomic scope" value="Eukaryota"/>
</dbReference>
<evidence type="ECO:0000256" key="3">
    <source>
        <dbReference type="ARBA" id="ARBA00022989"/>
    </source>
</evidence>
<dbReference type="Proteomes" id="UP000008698">
    <property type="component" value="Unassembled WGS sequence"/>
</dbReference>
<evidence type="ECO:0000256" key="5">
    <source>
        <dbReference type="SAM" id="MobiDB-lite"/>
    </source>
</evidence>
<evidence type="ECO:0000256" key="6">
    <source>
        <dbReference type="SAM" id="Phobius"/>
    </source>
</evidence>
<dbReference type="Pfam" id="PF13000">
    <property type="entry name" value="Acatn"/>
    <property type="match status" value="3"/>
</dbReference>
<feature type="region of interest" description="Disordered" evidence="5">
    <location>
        <begin position="1"/>
        <end position="22"/>
    </location>
</feature>
<accession>C9SB78</accession>
<dbReference type="InterPro" id="IPR024371">
    <property type="entry name" value="AcetylCoA_trans_1-like"/>
</dbReference>
<feature type="transmembrane region" description="Helical" evidence="6">
    <location>
        <begin position="220"/>
        <end position="244"/>
    </location>
</feature>
<proteinExistence type="predicted"/>
<dbReference type="AlphaFoldDB" id="C9SB78"/>
<comment type="subcellular location">
    <subcellularLocation>
        <location evidence="1">Membrane</location>
        <topology evidence="1">Multi-pass membrane protein</topology>
    </subcellularLocation>
</comment>
<evidence type="ECO:0000256" key="2">
    <source>
        <dbReference type="ARBA" id="ARBA00022692"/>
    </source>
</evidence>
<evidence type="ECO:0000256" key="1">
    <source>
        <dbReference type="ARBA" id="ARBA00004141"/>
    </source>
</evidence>
<organism evidence="8">
    <name type="scientific">Verticillium alfalfae (strain VaMs.102 / ATCC MYA-4576 / FGSC 10136)</name>
    <name type="common">Verticillium wilt of alfalfa</name>
    <name type="synonym">Verticillium albo-atrum</name>
    <dbReference type="NCBI Taxonomy" id="526221"/>
    <lineage>
        <taxon>Eukaryota</taxon>
        <taxon>Fungi</taxon>
        <taxon>Dikarya</taxon>
        <taxon>Ascomycota</taxon>
        <taxon>Pezizomycotina</taxon>
        <taxon>Sordariomycetes</taxon>
        <taxon>Hypocreomycetidae</taxon>
        <taxon>Glomerellales</taxon>
        <taxon>Plectosphaerellaceae</taxon>
        <taxon>Verticillium</taxon>
    </lineage>
</organism>
<dbReference type="GO" id="GO:0016020">
    <property type="term" value="C:membrane"/>
    <property type="evidence" value="ECO:0007669"/>
    <property type="project" value="UniProtKB-SubCell"/>
</dbReference>
<keyword evidence="4 6" id="KW-0472">Membrane</keyword>
<feature type="transmembrane region" description="Helical" evidence="6">
    <location>
        <begin position="58"/>
        <end position="82"/>
    </location>
</feature>
<dbReference type="GeneID" id="9535012"/>
<dbReference type="RefSeq" id="XP_003007549.1">
    <property type="nucleotide sequence ID" value="XM_003007503.1"/>
</dbReference>
<protein>
    <submittedName>
        <fullName evidence="7">Acetyl-coenzyme A transporter 1</fullName>
    </submittedName>
</protein>
<keyword evidence="2 6" id="KW-0812">Transmembrane</keyword>
<evidence type="ECO:0000313" key="8">
    <source>
        <dbReference type="Proteomes" id="UP000008698"/>
    </source>
</evidence>
<reference evidence="8" key="1">
    <citation type="journal article" date="2011" name="PLoS Pathog.">
        <title>Comparative genomics yields insights into niche adaptation of plant vascular wilt pathogens.</title>
        <authorList>
            <person name="Klosterman S.J."/>
            <person name="Subbarao K.V."/>
            <person name="Kang S."/>
            <person name="Veronese P."/>
            <person name="Gold S.E."/>
            <person name="Thomma B.P.H.J."/>
            <person name="Chen Z."/>
            <person name="Henrissat B."/>
            <person name="Lee Y.-H."/>
            <person name="Park J."/>
            <person name="Garcia-Pedrajas M.D."/>
            <person name="Barbara D.J."/>
            <person name="Anchieta A."/>
            <person name="de Jonge R."/>
            <person name="Santhanam P."/>
            <person name="Maruthachalam K."/>
            <person name="Atallah Z."/>
            <person name="Amyotte S.G."/>
            <person name="Paz Z."/>
            <person name="Inderbitzin P."/>
            <person name="Hayes R.J."/>
            <person name="Heiman D.I."/>
            <person name="Young S."/>
            <person name="Zeng Q."/>
            <person name="Engels R."/>
            <person name="Galagan J."/>
            <person name="Cuomo C.A."/>
            <person name="Dobinson K.F."/>
            <person name="Ma L.-J."/>
        </authorList>
    </citation>
    <scope>NUCLEOTIDE SEQUENCE [LARGE SCALE GENOMIC DNA]</scope>
    <source>
        <strain evidence="8">VaMs.102 / ATCC MYA-4576 / FGSC 10136</strain>
    </source>
</reference>
<sequence>MNQNNVEFRRKATTPGSDSVTANLMSRDTFTLDEPVPKTPTANNHGFFELPIQDQKNFLLLVLLYFLQGIPMGLAGGSVPFLMKDHMSYSEIGIFSLASYPYSLKLFWSPIVDAVWSPSFGRRKSWILPIQMLSGIGMLWLGSTIMWGVLKLKNIQTIIVVHLIAKIGFQANDAVTNLKLIDKGFGQENMALTVLIDFPFEIVLGYYAGNWSQRYTPMRLWCWAFVGRLAAAVLAQITVAIFPAGGVTGWYMLVVIAEHIWSTFTNTVMFVAVSAFHARVSDPAIGGTYMTLLATVCNLGGTFPRFFVLRLVDYFTVATCHPGNAPDLDALKGPVVTSPFSCSLQADKERCVKGGGTCTMVQDGYYIVNVICVALGLLTFVLYIRPRVLHLQSLPMRPGG</sequence>
<name>C9SB78_VERA1</name>
<dbReference type="GO" id="GO:0008521">
    <property type="term" value="F:acetyl-CoA transmembrane transporter activity"/>
    <property type="evidence" value="ECO:0007669"/>
    <property type="project" value="InterPro"/>
</dbReference>
<dbReference type="HOGENOM" id="CLU_020502_2_0_1"/>
<keyword evidence="8" id="KW-1185">Reference proteome</keyword>
<dbReference type="PANTHER" id="PTHR12778">
    <property type="entry name" value="SOLUTE CARRIER FAMILY 33 ACETYL-COA TRANSPORTER -RELATED"/>
    <property type="match status" value="1"/>
</dbReference>
<gene>
    <name evidence="7" type="ORF">VDBG_01737</name>
</gene>
<dbReference type="OrthoDB" id="6415790at2759"/>